<evidence type="ECO:0000313" key="11">
    <source>
        <dbReference type="Proteomes" id="UP001485043"/>
    </source>
</evidence>
<comment type="similarity">
    <text evidence="2 8">Belongs to the methyltransferase superfamily. RRP8 family.</text>
</comment>
<comment type="caution">
    <text evidence="10">The sequence shown here is derived from an EMBL/GenBank/DDBJ whole genome shotgun (WGS) entry which is preliminary data.</text>
</comment>
<dbReference type="InterPro" id="IPR007823">
    <property type="entry name" value="RRP8"/>
</dbReference>
<accession>A0AAW1TCB3</accession>
<dbReference type="Gene3D" id="3.40.50.150">
    <property type="entry name" value="Vaccinia Virus protein VP39"/>
    <property type="match status" value="1"/>
</dbReference>
<keyword evidence="4 8" id="KW-0489">Methyltransferase</keyword>
<dbReference type="PANTHER" id="PTHR12787:SF0">
    <property type="entry name" value="RIBOSOMAL RNA-PROCESSING PROTEIN 8"/>
    <property type="match status" value="1"/>
</dbReference>
<evidence type="ECO:0000256" key="9">
    <source>
        <dbReference type="SAM" id="MobiDB-lite"/>
    </source>
</evidence>
<dbReference type="GO" id="GO:0006364">
    <property type="term" value="P:rRNA processing"/>
    <property type="evidence" value="ECO:0007669"/>
    <property type="project" value="UniProtKB-UniRule"/>
</dbReference>
<dbReference type="EMBL" id="JALJOV010000101">
    <property type="protein sequence ID" value="KAK9867220.1"/>
    <property type="molecule type" value="Genomic_DNA"/>
</dbReference>
<evidence type="ECO:0000256" key="1">
    <source>
        <dbReference type="ARBA" id="ARBA00004604"/>
    </source>
</evidence>
<evidence type="ECO:0000256" key="7">
    <source>
        <dbReference type="ARBA" id="ARBA00023242"/>
    </source>
</evidence>
<feature type="compositionally biased region" description="Basic and acidic residues" evidence="9">
    <location>
        <begin position="33"/>
        <end position="46"/>
    </location>
</feature>
<dbReference type="SUPFAM" id="SSF53335">
    <property type="entry name" value="S-adenosyl-L-methionine-dependent methyltransferases"/>
    <property type="match status" value="1"/>
</dbReference>
<dbReference type="InterPro" id="IPR029063">
    <property type="entry name" value="SAM-dependent_MTases_sf"/>
</dbReference>
<dbReference type="InterPro" id="IPR042036">
    <property type="entry name" value="RRP8_N"/>
</dbReference>
<comment type="function">
    <text evidence="8">Probable methyltransferase required to silence rDNA.</text>
</comment>
<name>A0AAW1TCB3_9CHLO</name>
<feature type="compositionally biased region" description="Low complexity" evidence="9">
    <location>
        <begin position="51"/>
        <end position="60"/>
    </location>
</feature>
<gene>
    <name evidence="10" type="ORF">WJX84_008666</name>
</gene>
<dbReference type="GO" id="GO:0032259">
    <property type="term" value="P:methylation"/>
    <property type="evidence" value="ECO:0007669"/>
    <property type="project" value="UniProtKB-KW"/>
</dbReference>
<evidence type="ECO:0000256" key="2">
    <source>
        <dbReference type="ARBA" id="ARBA00006301"/>
    </source>
</evidence>
<evidence type="ECO:0000256" key="6">
    <source>
        <dbReference type="ARBA" id="ARBA00022691"/>
    </source>
</evidence>
<dbReference type="Proteomes" id="UP001485043">
    <property type="component" value="Unassembled WGS sequence"/>
</dbReference>
<reference evidence="10 11" key="1">
    <citation type="journal article" date="2024" name="Nat. Commun.">
        <title>Phylogenomics reveals the evolutionary origins of lichenization in chlorophyte algae.</title>
        <authorList>
            <person name="Puginier C."/>
            <person name="Libourel C."/>
            <person name="Otte J."/>
            <person name="Skaloud P."/>
            <person name="Haon M."/>
            <person name="Grisel S."/>
            <person name="Petersen M."/>
            <person name="Berrin J.G."/>
            <person name="Delaux P.M."/>
            <person name="Dal Grande F."/>
            <person name="Keller J."/>
        </authorList>
    </citation>
    <scope>NUCLEOTIDE SEQUENCE [LARGE SCALE GENOMIC DNA]</scope>
    <source>
        <strain evidence="10 11">SAG 2523</strain>
    </source>
</reference>
<evidence type="ECO:0000256" key="5">
    <source>
        <dbReference type="ARBA" id="ARBA00022679"/>
    </source>
</evidence>
<keyword evidence="11" id="KW-1185">Reference proteome</keyword>
<sequence length="314" mass="34161">MDLLEVPAWDCELPAVEYPAFQTGKPCKKQKSRTQDGHQAGGKDRPGSAGGQPHPAAGGATDPEIEAQLAKHHTSRRKEGSGLLEQMRARLSGGHFRWLNEQLYTTTGDAALEFMTQNPSHFNEYHKGFRQQTSSWPARPLDAAIARLKQLPASYKVADFGCGDAELAASVPQHVSSFDLVATAPGVIACNMAHVPLGDHSVDVAVFCLALMGTDYPSFLMEAQRVLRLGGFLWIAEVSSRFQSDQGQTAAASTRSNAAGKFVKALQISGFKLRSTDARNKMFVVWELLKAKQGASFPNTSAWPALRACTYKKR</sequence>
<evidence type="ECO:0000256" key="4">
    <source>
        <dbReference type="ARBA" id="ARBA00022603"/>
    </source>
</evidence>
<dbReference type="GO" id="GO:0008168">
    <property type="term" value="F:methyltransferase activity"/>
    <property type="evidence" value="ECO:0007669"/>
    <property type="project" value="UniProtKB-KW"/>
</dbReference>
<keyword evidence="5 8" id="KW-0808">Transferase</keyword>
<keyword evidence="7 8" id="KW-0539">Nucleus</keyword>
<evidence type="ECO:0000256" key="3">
    <source>
        <dbReference type="ARBA" id="ARBA00022552"/>
    </source>
</evidence>
<dbReference type="PANTHER" id="PTHR12787">
    <property type="entry name" value="RIBOSOMAL RNA-PROCESSING PROTEIN 8"/>
    <property type="match status" value="1"/>
</dbReference>
<organism evidence="10 11">
    <name type="scientific">Apatococcus fuscideae</name>
    <dbReference type="NCBI Taxonomy" id="2026836"/>
    <lineage>
        <taxon>Eukaryota</taxon>
        <taxon>Viridiplantae</taxon>
        <taxon>Chlorophyta</taxon>
        <taxon>core chlorophytes</taxon>
        <taxon>Trebouxiophyceae</taxon>
        <taxon>Chlorellales</taxon>
        <taxon>Chlorellaceae</taxon>
        <taxon>Apatococcus</taxon>
    </lineage>
</organism>
<dbReference type="Gene3D" id="1.10.10.2150">
    <property type="entry name" value="Ribosomal RNA-processing protein 8, N-terminal domain"/>
    <property type="match status" value="1"/>
</dbReference>
<proteinExistence type="inferred from homology"/>
<dbReference type="FunFam" id="1.10.10.2150:FF:000001">
    <property type="entry name" value="Ribosomal RNA-processing protein 8"/>
    <property type="match status" value="1"/>
</dbReference>
<keyword evidence="3 8" id="KW-0698">rRNA processing</keyword>
<dbReference type="Pfam" id="PF05148">
    <property type="entry name" value="Methyltransf_8"/>
    <property type="match status" value="1"/>
</dbReference>
<dbReference type="CDD" id="cd02440">
    <property type="entry name" value="AdoMet_MTases"/>
    <property type="match status" value="1"/>
</dbReference>
<comment type="subcellular location">
    <subcellularLocation>
        <location evidence="1 8">Nucleus</location>
        <location evidence="1 8">Nucleolus</location>
    </subcellularLocation>
</comment>
<keyword evidence="6 8" id="KW-0949">S-adenosyl-L-methionine</keyword>
<evidence type="ECO:0000313" key="10">
    <source>
        <dbReference type="EMBL" id="KAK9867220.1"/>
    </source>
</evidence>
<dbReference type="GO" id="GO:0005730">
    <property type="term" value="C:nucleolus"/>
    <property type="evidence" value="ECO:0007669"/>
    <property type="project" value="UniProtKB-SubCell"/>
</dbReference>
<protein>
    <recommendedName>
        <fullName evidence="8">Ribosomal RNA-processing protein 8</fullName>
        <ecNumber evidence="8">2.1.1.-</ecNumber>
    </recommendedName>
</protein>
<feature type="region of interest" description="Disordered" evidence="9">
    <location>
        <begin position="24"/>
        <end position="61"/>
    </location>
</feature>
<dbReference type="EC" id="2.1.1.-" evidence="8"/>
<dbReference type="AlphaFoldDB" id="A0AAW1TCB3"/>
<evidence type="ECO:0000256" key="8">
    <source>
        <dbReference type="RuleBase" id="RU365074"/>
    </source>
</evidence>